<dbReference type="GO" id="GO:0051989">
    <property type="term" value="F:coproporphyrinogen dehydrogenase activity"/>
    <property type="evidence" value="ECO:0007669"/>
    <property type="project" value="UniProtKB-EC"/>
</dbReference>
<dbReference type="KEGG" id="eac:EAL2_c09790"/>
<dbReference type="InterPro" id="IPR023404">
    <property type="entry name" value="rSAM_horseshoe"/>
</dbReference>
<dbReference type="SFLD" id="SFLDF00310">
    <property type="entry name" value="oxygen-independent_coproporphy"/>
    <property type="match status" value="1"/>
</dbReference>
<dbReference type="Proteomes" id="UP000019591">
    <property type="component" value="Chromosome"/>
</dbReference>
<dbReference type="eggNOG" id="COG0635">
    <property type="taxonomic scope" value="Bacteria"/>
</dbReference>
<dbReference type="SUPFAM" id="SSF102114">
    <property type="entry name" value="Radical SAM enzymes"/>
    <property type="match status" value="1"/>
</dbReference>
<reference evidence="2 3" key="1">
    <citation type="journal article" date="2014" name="Genome Announc.">
        <title>Complete Genome Sequence of Amino Acid-Utilizing Eubacterium acidaminophilum al-2 (DSM 3953).</title>
        <authorList>
            <person name="Poehlein A."/>
            <person name="Andreesen J.R."/>
            <person name="Daniel R."/>
        </authorList>
    </citation>
    <scope>NUCLEOTIDE SEQUENCE [LARGE SCALE GENOMIC DNA]</scope>
    <source>
        <strain evidence="2 3">DSM 3953</strain>
    </source>
</reference>
<dbReference type="InterPro" id="IPR007197">
    <property type="entry name" value="rSAM"/>
</dbReference>
<dbReference type="CDD" id="cd01335">
    <property type="entry name" value="Radical_SAM"/>
    <property type="match status" value="1"/>
</dbReference>
<dbReference type="SFLD" id="SFLDS00029">
    <property type="entry name" value="Radical_SAM"/>
    <property type="match status" value="1"/>
</dbReference>
<dbReference type="HOGENOM" id="CLU_029256_1_0_9"/>
<dbReference type="GO" id="GO:0005737">
    <property type="term" value="C:cytoplasm"/>
    <property type="evidence" value="ECO:0007669"/>
    <property type="project" value="TreeGrafter"/>
</dbReference>
<protein>
    <submittedName>
        <fullName evidence="2">Oxygen-independent coproporphyrinogen-III oxidase 2</fullName>
        <ecNumber evidence="2">1.3.98.3</ecNumber>
    </submittedName>
</protein>
<dbReference type="InterPro" id="IPR023995">
    <property type="entry name" value="HemZ"/>
</dbReference>
<dbReference type="EMBL" id="CP007452">
    <property type="protein sequence ID" value="AHM56278.1"/>
    <property type="molecule type" value="Genomic_DNA"/>
</dbReference>
<dbReference type="SMART" id="SM00729">
    <property type="entry name" value="Elp3"/>
    <property type="match status" value="1"/>
</dbReference>
<evidence type="ECO:0000259" key="1">
    <source>
        <dbReference type="PROSITE" id="PS51918"/>
    </source>
</evidence>
<dbReference type="GO" id="GO:0006779">
    <property type="term" value="P:porphyrin-containing compound biosynthetic process"/>
    <property type="evidence" value="ECO:0007669"/>
    <property type="project" value="TreeGrafter"/>
</dbReference>
<keyword evidence="3" id="KW-1185">Reference proteome</keyword>
<dbReference type="PANTHER" id="PTHR13932">
    <property type="entry name" value="COPROPORPHYRINIGEN III OXIDASE"/>
    <property type="match status" value="1"/>
</dbReference>
<dbReference type="PANTHER" id="PTHR13932:SF1">
    <property type="entry name" value="OXYGEN-INDEPENDENT COPROPORPHYRINOGEN-III OXIDASE-LIKE PROTEIN HEMZ"/>
    <property type="match status" value="1"/>
</dbReference>
<dbReference type="GO" id="GO:0051539">
    <property type="term" value="F:4 iron, 4 sulfur cluster binding"/>
    <property type="evidence" value="ECO:0007669"/>
    <property type="project" value="TreeGrafter"/>
</dbReference>
<dbReference type="EC" id="1.3.98.3" evidence="2"/>
<dbReference type="NCBIfam" id="TIGR03994">
    <property type="entry name" value="rSAM_HemZ"/>
    <property type="match status" value="1"/>
</dbReference>
<organism evidence="2 3">
    <name type="scientific">Peptoclostridium acidaminophilum DSM 3953</name>
    <dbReference type="NCBI Taxonomy" id="1286171"/>
    <lineage>
        <taxon>Bacteria</taxon>
        <taxon>Bacillati</taxon>
        <taxon>Bacillota</taxon>
        <taxon>Clostridia</taxon>
        <taxon>Peptostreptococcales</taxon>
        <taxon>Peptoclostridiaceae</taxon>
        <taxon>Peptoclostridium</taxon>
    </lineage>
</organism>
<dbReference type="SFLD" id="SFLDG01082">
    <property type="entry name" value="B12-binding_domain_containing"/>
    <property type="match status" value="1"/>
</dbReference>
<evidence type="ECO:0000313" key="3">
    <source>
        <dbReference type="Proteomes" id="UP000019591"/>
    </source>
</evidence>
<feature type="domain" description="Radical SAM core" evidence="1">
    <location>
        <begin position="163"/>
        <end position="402"/>
    </location>
</feature>
<dbReference type="AlphaFoldDB" id="W8TEN7"/>
<dbReference type="PROSITE" id="PS51918">
    <property type="entry name" value="RADICAL_SAM"/>
    <property type="match status" value="1"/>
</dbReference>
<dbReference type="InterPro" id="IPR058240">
    <property type="entry name" value="rSAM_sf"/>
</dbReference>
<evidence type="ECO:0000313" key="2">
    <source>
        <dbReference type="EMBL" id="AHM56278.1"/>
    </source>
</evidence>
<dbReference type="Gene3D" id="3.80.30.20">
    <property type="entry name" value="tm_1862 like domain"/>
    <property type="match status" value="1"/>
</dbReference>
<dbReference type="InterPro" id="IPR006638">
    <property type="entry name" value="Elp3/MiaA/NifB-like_rSAM"/>
</dbReference>
<dbReference type="OrthoDB" id="9808022at2"/>
<dbReference type="RefSeq" id="WP_025435290.1">
    <property type="nucleotide sequence ID" value="NZ_CP007452.1"/>
</dbReference>
<gene>
    <name evidence="2" type="primary">hemZ</name>
    <name evidence="2" type="ORF">EAL2_c09790</name>
</gene>
<proteinExistence type="predicted"/>
<dbReference type="PATRIC" id="fig|1286171.3.peg.929"/>
<dbReference type="InterPro" id="IPR034505">
    <property type="entry name" value="Coproporphyrinogen-III_oxidase"/>
</dbReference>
<dbReference type="STRING" id="1286171.EAL2_c09790"/>
<name>W8TEN7_PEPAC</name>
<keyword evidence="2" id="KW-0560">Oxidoreductase</keyword>
<dbReference type="Pfam" id="PF04055">
    <property type="entry name" value="Radical_SAM"/>
    <property type="match status" value="1"/>
</dbReference>
<accession>W8TEN7</accession>
<sequence>MLQVILDKSEFEYEVGELIKLFETDFAFSGGLPESGDVLRLEFFEDKEFMGCKASYIQNAVIQQSHTEKIELTDTIDSRMLKRESKILTKRCIYELLSRVHGTKPPWGVLTGIRPTKIVQELLDHDMGEEDINLELENKYKLSAEKASMATAIAITERKYIYPPDESKIALYVSIPFCPTRCIYCSFPSNTLKQWGHLKAEYVKTLIYEIEQTAKMVSRWGKTLESVYIGGGTPTTLSAAELKELITSIRDSFDFSGVKEFTVEAGRVDTIDEEKLTTLRDLDIDRISINPQTMNDATLKRIGRNHTSADVEAAFKMARGMGFANINMDIILGLPGEQPSDVEATLKRIAELSPESLTVHTMAIKRASNLRSEVGEHSLADYEEMEKMVDISATYAKNMGLVPYYMYRQKYMLGNLENIGYARPGCECIYNMNIMEEQQSIMAVGAGGISKLVYHDENRLERVPNVKDIQHYIARIDEMIKRKEEEVFKNANTGAKRH</sequence>
<dbReference type="SFLD" id="SFLDG01065">
    <property type="entry name" value="anaerobic_coproporphyrinogen-I"/>
    <property type="match status" value="1"/>
</dbReference>